<protein>
    <submittedName>
        <fullName evidence="2">Uncharacterized protein</fullName>
    </submittedName>
</protein>
<dbReference type="EMBL" id="CP053435">
    <property type="protein sequence ID" value="QJW90463.1"/>
    <property type="molecule type" value="Genomic_DNA"/>
</dbReference>
<feature type="transmembrane region" description="Helical" evidence="1">
    <location>
        <begin position="149"/>
        <end position="168"/>
    </location>
</feature>
<accession>A0A6M5YB50</accession>
<dbReference type="KEGG" id="stae:HNV11_14285"/>
<feature type="transmembrane region" description="Helical" evidence="1">
    <location>
        <begin position="188"/>
        <end position="206"/>
    </location>
</feature>
<keyword evidence="1" id="KW-0812">Transmembrane</keyword>
<sequence length="259" mass="28073">MNGNAEKIDTLIPITRRNGHKPVAPPAKEPEAASFRELSSALRLTKTAMGVFLFLSWLVLFIMGMSLSANRYSPFLTDASGSVNWANLLTYGLLFTPTNGAILASLAGVLGGIASNLAADNKFRHIPPTSANTTSDDFQSYLYMTENPLVSMLRGFLTYLIFIAGSYLTNFTTSSDSAHPEQFLGLTAPAYFKFAVSISLLAYLAGYDPSRMKSLINSFSLTRKEPEPSGQSSVSAHIIQEKTKIDAKVTQDSPAIGRK</sequence>
<dbReference type="RefSeq" id="WP_171740307.1">
    <property type="nucleotide sequence ID" value="NZ_CP053435.1"/>
</dbReference>
<keyword evidence="1" id="KW-1133">Transmembrane helix</keyword>
<evidence type="ECO:0000313" key="2">
    <source>
        <dbReference type="EMBL" id="QJW90463.1"/>
    </source>
</evidence>
<keyword evidence="1" id="KW-0472">Membrane</keyword>
<feature type="transmembrane region" description="Helical" evidence="1">
    <location>
        <begin position="48"/>
        <end position="69"/>
    </location>
</feature>
<evidence type="ECO:0000313" key="3">
    <source>
        <dbReference type="Proteomes" id="UP000502756"/>
    </source>
</evidence>
<dbReference type="Proteomes" id="UP000502756">
    <property type="component" value="Chromosome"/>
</dbReference>
<feature type="transmembrane region" description="Helical" evidence="1">
    <location>
        <begin position="89"/>
        <end position="114"/>
    </location>
</feature>
<evidence type="ECO:0000256" key="1">
    <source>
        <dbReference type="SAM" id="Phobius"/>
    </source>
</evidence>
<proteinExistence type="predicted"/>
<name>A0A6M5YB50_9BACT</name>
<gene>
    <name evidence="2" type="ORF">HNV11_14285</name>
</gene>
<organism evidence="2 3">
    <name type="scientific">Spirosoma taeanense</name>
    <dbReference type="NCBI Taxonomy" id="2735870"/>
    <lineage>
        <taxon>Bacteria</taxon>
        <taxon>Pseudomonadati</taxon>
        <taxon>Bacteroidota</taxon>
        <taxon>Cytophagia</taxon>
        <taxon>Cytophagales</taxon>
        <taxon>Cytophagaceae</taxon>
        <taxon>Spirosoma</taxon>
    </lineage>
</organism>
<dbReference type="AlphaFoldDB" id="A0A6M5YB50"/>
<reference evidence="2 3" key="1">
    <citation type="submission" date="2020-05" db="EMBL/GenBank/DDBJ databases">
        <title>Genome sequencing of Spirosoma sp. TS118.</title>
        <authorList>
            <person name="Lee J.-H."/>
            <person name="Jeong S."/>
            <person name="Zhao L."/>
            <person name="Jung J.-H."/>
            <person name="Kim M.-K."/>
            <person name="Lim S."/>
        </authorList>
    </citation>
    <scope>NUCLEOTIDE SEQUENCE [LARGE SCALE GENOMIC DNA]</scope>
    <source>
        <strain evidence="2 3">TS118</strain>
    </source>
</reference>
<keyword evidence="3" id="KW-1185">Reference proteome</keyword>